<dbReference type="EMBL" id="CP011509">
    <property type="protein sequence ID" value="AKJ00602.1"/>
    <property type="molecule type" value="Genomic_DNA"/>
</dbReference>
<proteinExistence type="predicted"/>
<evidence type="ECO:0000313" key="2">
    <source>
        <dbReference type="EMBL" id="AKJ00602.1"/>
    </source>
</evidence>
<sequence>MLPPARPIRSGCFGTGGGGAQEGKRGEERGTRKTAHGGLAFGPEEPGCGKNSAAPNIRRSGSFPATHAHLQRSRPLGNIRDHFPSPSGRGTG</sequence>
<gene>
    <name evidence="2" type="ORF">AA314_02228</name>
</gene>
<name>A0AAC8TC45_9BACT</name>
<protein>
    <submittedName>
        <fullName evidence="2">Uncharacterized protein</fullName>
    </submittedName>
</protein>
<dbReference type="KEGG" id="age:AA314_02228"/>
<dbReference type="AlphaFoldDB" id="A0AAC8TC45"/>
<organism evidence="2 3">
    <name type="scientific">Archangium gephyra</name>
    <dbReference type="NCBI Taxonomy" id="48"/>
    <lineage>
        <taxon>Bacteria</taxon>
        <taxon>Pseudomonadati</taxon>
        <taxon>Myxococcota</taxon>
        <taxon>Myxococcia</taxon>
        <taxon>Myxococcales</taxon>
        <taxon>Cystobacterineae</taxon>
        <taxon>Archangiaceae</taxon>
        <taxon>Archangium</taxon>
    </lineage>
</organism>
<evidence type="ECO:0000256" key="1">
    <source>
        <dbReference type="SAM" id="MobiDB-lite"/>
    </source>
</evidence>
<evidence type="ECO:0000313" key="3">
    <source>
        <dbReference type="Proteomes" id="UP000035579"/>
    </source>
</evidence>
<feature type="region of interest" description="Disordered" evidence="1">
    <location>
        <begin position="1"/>
        <end position="92"/>
    </location>
</feature>
<reference evidence="2 3" key="1">
    <citation type="submission" date="2015-05" db="EMBL/GenBank/DDBJ databases">
        <title>Genome assembly of Archangium gephyra DSM 2261.</title>
        <authorList>
            <person name="Sharma G."/>
            <person name="Subramanian S."/>
        </authorList>
    </citation>
    <scope>NUCLEOTIDE SEQUENCE [LARGE SCALE GENOMIC DNA]</scope>
    <source>
        <strain evidence="2 3">DSM 2261</strain>
    </source>
</reference>
<dbReference type="Proteomes" id="UP000035579">
    <property type="component" value="Chromosome"/>
</dbReference>
<feature type="compositionally biased region" description="Basic and acidic residues" evidence="1">
    <location>
        <begin position="22"/>
        <end position="31"/>
    </location>
</feature>
<accession>A0AAC8TC45</accession>